<organism evidence="4 5">
    <name type="scientific">Dorcoceras hygrometricum</name>
    <dbReference type="NCBI Taxonomy" id="472368"/>
    <lineage>
        <taxon>Eukaryota</taxon>
        <taxon>Viridiplantae</taxon>
        <taxon>Streptophyta</taxon>
        <taxon>Embryophyta</taxon>
        <taxon>Tracheophyta</taxon>
        <taxon>Spermatophyta</taxon>
        <taxon>Magnoliopsida</taxon>
        <taxon>eudicotyledons</taxon>
        <taxon>Gunneridae</taxon>
        <taxon>Pentapetalae</taxon>
        <taxon>asterids</taxon>
        <taxon>lamiids</taxon>
        <taxon>Lamiales</taxon>
        <taxon>Gesneriaceae</taxon>
        <taxon>Didymocarpoideae</taxon>
        <taxon>Trichosporeae</taxon>
        <taxon>Loxocarpinae</taxon>
        <taxon>Dorcoceras</taxon>
    </lineage>
</organism>
<dbReference type="EMBL" id="KV013932">
    <property type="protein sequence ID" value="KZV23278.1"/>
    <property type="molecule type" value="Genomic_DNA"/>
</dbReference>
<evidence type="ECO:0000256" key="2">
    <source>
        <dbReference type="SAM" id="MobiDB-lite"/>
    </source>
</evidence>
<dbReference type="PROSITE" id="PS00028">
    <property type="entry name" value="ZINC_FINGER_C2H2_1"/>
    <property type="match status" value="4"/>
</dbReference>
<dbReference type="SMART" id="SM00355">
    <property type="entry name" value="ZnF_C2H2"/>
    <property type="match status" value="4"/>
</dbReference>
<dbReference type="Proteomes" id="UP000250235">
    <property type="component" value="Unassembled WGS sequence"/>
</dbReference>
<protein>
    <recommendedName>
        <fullName evidence="3">C2H2-type domain-containing protein</fullName>
    </recommendedName>
</protein>
<dbReference type="InterPro" id="IPR036236">
    <property type="entry name" value="Znf_C2H2_sf"/>
</dbReference>
<proteinExistence type="predicted"/>
<feature type="domain" description="C2H2-type" evidence="3">
    <location>
        <begin position="96"/>
        <end position="119"/>
    </location>
</feature>
<gene>
    <name evidence="4" type="ORF">F511_02179</name>
</gene>
<dbReference type="PANTHER" id="PTHR46869">
    <property type="entry name" value="C2H2-LIKE ZINC FINGER PROTEIN"/>
    <property type="match status" value="1"/>
</dbReference>
<sequence length="493" mass="55852">MEEDQELKHICKFCSKSFPCGRSLGGHMRSHLINIPSDQTKKNNHKVEKKKLPLHTNGRNNARIDEIIVFGSRVSSSNTGKFSKSIKEVDTLLQRKLCKECGRSFQSWKALFGHMKSHSLSGRIEKIVEDDCQDSSDDHGKIAMDSYSGNEADAPFWKKKRSDRLKGSKSTSNSSSLVDFPSYVSDIDQQEQEAVALSLIMLSRDARKWDGMHSFDSSNNNSELLEAKIIGEVVEKNSKTGEFLKFKELKNGKIDSVVKTPHPRNEFRSSRNLIKKSELDLLEEQDIKKSNKRKFTDSSDSDLTLPVENYKFSSSYDPFDSEDFEKYSKFLCTICRRSFPSYQALGGHRASHKKFKGCCAPRSENTDYSPVQSDQSSKNVREFRAKTASEVGLKKGKDHECPICFKVFPSGQALGGHKRSHLITNQTKSSHPSTTPPHKSTLEIRNFLDLNMPAPVDEECNDFKSWWIGISHEQEHDHSQNNENEPLLGLISS</sequence>
<reference evidence="4 5" key="1">
    <citation type="journal article" date="2015" name="Proc. Natl. Acad. Sci. U.S.A.">
        <title>The resurrection genome of Boea hygrometrica: A blueprint for survival of dehydration.</title>
        <authorList>
            <person name="Xiao L."/>
            <person name="Yang G."/>
            <person name="Zhang L."/>
            <person name="Yang X."/>
            <person name="Zhao S."/>
            <person name="Ji Z."/>
            <person name="Zhou Q."/>
            <person name="Hu M."/>
            <person name="Wang Y."/>
            <person name="Chen M."/>
            <person name="Xu Y."/>
            <person name="Jin H."/>
            <person name="Xiao X."/>
            <person name="Hu G."/>
            <person name="Bao F."/>
            <person name="Hu Y."/>
            <person name="Wan P."/>
            <person name="Li L."/>
            <person name="Deng X."/>
            <person name="Kuang T."/>
            <person name="Xiang C."/>
            <person name="Zhu J.K."/>
            <person name="Oliver M.J."/>
            <person name="He Y."/>
        </authorList>
    </citation>
    <scope>NUCLEOTIDE SEQUENCE [LARGE SCALE GENOMIC DNA]</scope>
    <source>
        <strain evidence="5">cv. XS01</strain>
    </source>
</reference>
<keyword evidence="5" id="KW-1185">Reference proteome</keyword>
<evidence type="ECO:0000259" key="3">
    <source>
        <dbReference type="PROSITE" id="PS50157"/>
    </source>
</evidence>
<feature type="domain" description="C2H2-type" evidence="3">
    <location>
        <begin position="330"/>
        <end position="357"/>
    </location>
</feature>
<dbReference type="AlphaFoldDB" id="A0A2Z7APE9"/>
<name>A0A2Z7APE9_9LAMI</name>
<keyword evidence="1" id="KW-0863">Zinc-finger</keyword>
<dbReference type="SUPFAM" id="SSF57667">
    <property type="entry name" value="beta-beta-alpha zinc fingers"/>
    <property type="match status" value="2"/>
</dbReference>
<dbReference type="InterPro" id="IPR013087">
    <property type="entry name" value="Znf_C2H2_type"/>
</dbReference>
<dbReference type="GO" id="GO:0008270">
    <property type="term" value="F:zinc ion binding"/>
    <property type="evidence" value="ECO:0007669"/>
    <property type="project" value="UniProtKB-KW"/>
</dbReference>
<evidence type="ECO:0000313" key="5">
    <source>
        <dbReference type="Proteomes" id="UP000250235"/>
    </source>
</evidence>
<keyword evidence="1" id="KW-0479">Metal-binding</keyword>
<feature type="domain" description="C2H2-type" evidence="3">
    <location>
        <begin position="9"/>
        <end position="36"/>
    </location>
</feature>
<dbReference type="PROSITE" id="PS50157">
    <property type="entry name" value="ZINC_FINGER_C2H2_2"/>
    <property type="match status" value="4"/>
</dbReference>
<feature type="region of interest" description="Disordered" evidence="2">
    <location>
        <begin position="474"/>
        <end position="493"/>
    </location>
</feature>
<dbReference type="Pfam" id="PF13912">
    <property type="entry name" value="zf-C2H2_6"/>
    <property type="match status" value="4"/>
</dbReference>
<accession>A0A2Z7APE9</accession>
<feature type="domain" description="C2H2-type" evidence="3">
    <location>
        <begin position="399"/>
        <end position="421"/>
    </location>
</feature>
<evidence type="ECO:0000256" key="1">
    <source>
        <dbReference type="PROSITE-ProRule" id="PRU00042"/>
    </source>
</evidence>
<dbReference type="PANTHER" id="PTHR46869:SF6">
    <property type="entry name" value="C2H2-TYPE DOMAIN-CONTAINING PROTEIN"/>
    <property type="match status" value="1"/>
</dbReference>
<dbReference type="OrthoDB" id="9451254at2759"/>
<dbReference type="Gene3D" id="3.30.160.60">
    <property type="entry name" value="Classic Zinc Finger"/>
    <property type="match status" value="2"/>
</dbReference>
<evidence type="ECO:0000313" key="4">
    <source>
        <dbReference type="EMBL" id="KZV23278.1"/>
    </source>
</evidence>
<keyword evidence="1" id="KW-0862">Zinc</keyword>